<evidence type="ECO:0000313" key="2">
    <source>
        <dbReference type="EMBL" id="KAF2726018.1"/>
    </source>
</evidence>
<protein>
    <submittedName>
        <fullName evidence="2">Uncharacterized protein</fullName>
    </submittedName>
</protein>
<gene>
    <name evidence="2" type="ORF">K431DRAFT_290501</name>
</gene>
<dbReference type="EMBL" id="MU003766">
    <property type="protein sequence ID" value="KAF2726018.1"/>
    <property type="molecule type" value="Genomic_DNA"/>
</dbReference>
<sequence length="323" mass="35908">MPKTNTPTAPPTLKLHPLPYPLRRPSPTLPDLSHIFRPETNLPLQDQLQFSLTKLHTHYANSTTATVAGASARIAAGLAVLVEVATSFPEPFGPLSAPKREAERRAARERMRREKYFAFGKVRKPFRYMTRGQEKARGPEGAAGGFKFFRAGGVRRSSWGMVIMTREEIAAGRGLVQFVPYTPATIAELATGTSRRMSKRKREVQVPFTLTMSRLPYRTPTDSALHLNAATNFSAPEDQWTTRAFFQVVQREEARGLEIEMCAILGVGMLAIRLQEVEGGFCKVMKGLIEGEGGGWLGGMKALFEEMERVAIEEEDAAEWEIV</sequence>
<organism evidence="2 3">
    <name type="scientific">Polychaeton citri CBS 116435</name>
    <dbReference type="NCBI Taxonomy" id="1314669"/>
    <lineage>
        <taxon>Eukaryota</taxon>
        <taxon>Fungi</taxon>
        <taxon>Dikarya</taxon>
        <taxon>Ascomycota</taxon>
        <taxon>Pezizomycotina</taxon>
        <taxon>Dothideomycetes</taxon>
        <taxon>Dothideomycetidae</taxon>
        <taxon>Capnodiales</taxon>
        <taxon>Capnodiaceae</taxon>
        <taxon>Polychaeton</taxon>
    </lineage>
</organism>
<evidence type="ECO:0000313" key="3">
    <source>
        <dbReference type="Proteomes" id="UP000799441"/>
    </source>
</evidence>
<feature type="region of interest" description="Disordered" evidence="1">
    <location>
        <begin position="1"/>
        <end position="21"/>
    </location>
</feature>
<dbReference type="AlphaFoldDB" id="A0A9P4QEX4"/>
<dbReference type="Proteomes" id="UP000799441">
    <property type="component" value="Unassembled WGS sequence"/>
</dbReference>
<accession>A0A9P4QEX4</accession>
<reference evidence="2" key="1">
    <citation type="journal article" date="2020" name="Stud. Mycol.">
        <title>101 Dothideomycetes genomes: a test case for predicting lifestyles and emergence of pathogens.</title>
        <authorList>
            <person name="Haridas S."/>
            <person name="Albert R."/>
            <person name="Binder M."/>
            <person name="Bloem J."/>
            <person name="Labutti K."/>
            <person name="Salamov A."/>
            <person name="Andreopoulos B."/>
            <person name="Baker S."/>
            <person name="Barry K."/>
            <person name="Bills G."/>
            <person name="Bluhm B."/>
            <person name="Cannon C."/>
            <person name="Castanera R."/>
            <person name="Culley D."/>
            <person name="Daum C."/>
            <person name="Ezra D."/>
            <person name="Gonzalez J."/>
            <person name="Henrissat B."/>
            <person name="Kuo A."/>
            <person name="Liang C."/>
            <person name="Lipzen A."/>
            <person name="Lutzoni F."/>
            <person name="Magnuson J."/>
            <person name="Mondo S."/>
            <person name="Nolan M."/>
            <person name="Ohm R."/>
            <person name="Pangilinan J."/>
            <person name="Park H.-J."/>
            <person name="Ramirez L."/>
            <person name="Alfaro M."/>
            <person name="Sun H."/>
            <person name="Tritt A."/>
            <person name="Yoshinaga Y."/>
            <person name="Zwiers L.-H."/>
            <person name="Turgeon B."/>
            <person name="Goodwin S."/>
            <person name="Spatafora J."/>
            <person name="Crous P."/>
            <person name="Grigoriev I."/>
        </authorList>
    </citation>
    <scope>NUCLEOTIDE SEQUENCE</scope>
    <source>
        <strain evidence="2">CBS 116435</strain>
    </source>
</reference>
<evidence type="ECO:0000256" key="1">
    <source>
        <dbReference type="SAM" id="MobiDB-lite"/>
    </source>
</evidence>
<name>A0A9P4QEX4_9PEZI</name>
<keyword evidence="3" id="KW-1185">Reference proteome</keyword>
<proteinExistence type="predicted"/>
<comment type="caution">
    <text evidence="2">The sequence shown here is derived from an EMBL/GenBank/DDBJ whole genome shotgun (WGS) entry which is preliminary data.</text>
</comment>